<dbReference type="EMBL" id="BGZK01000373">
    <property type="protein sequence ID" value="GBP39897.1"/>
    <property type="molecule type" value="Genomic_DNA"/>
</dbReference>
<protein>
    <submittedName>
        <fullName evidence="1">Uncharacterized protein</fullName>
    </submittedName>
</protein>
<accession>A0A4C1VNG4</accession>
<dbReference type="STRING" id="151549.A0A4C1VNG4"/>
<dbReference type="OrthoDB" id="6612236at2759"/>
<name>A0A4C1VNG4_EUMVA</name>
<proteinExistence type="predicted"/>
<reference evidence="1 2" key="1">
    <citation type="journal article" date="2019" name="Commun. Biol.">
        <title>The bagworm genome reveals a unique fibroin gene that provides high tensile strength.</title>
        <authorList>
            <person name="Kono N."/>
            <person name="Nakamura H."/>
            <person name="Ohtoshi R."/>
            <person name="Tomita M."/>
            <person name="Numata K."/>
            <person name="Arakawa K."/>
        </authorList>
    </citation>
    <scope>NUCLEOTIDE SEQUENCE [LARGE SCALE GENOMIC DNA]</scope>
</reference>
<dbReference type="AlphaFoldDB" id="A0A4C1VNG4"/>
<gene>
    <name evidence="1" type="ORF">EVAR_83032_1</name>
</gene>
<keyword evidence="2" id="KW-1185">Reference proteome</keyword>
<comment type="caution">
    <text evidence="1">The sequence shown here is derived from an EMBL/GenBank/DDBJ whole genome shotgun (WGS) entry which is preliminary data.</text>
</comment>
<evidence type="ECO:0000313" key="1">
    <source>
        <dbReference type="EMBL" id="GBP39897.1"/>
    </source>
</evidence>
<sequence>MQRSFRTDRFAYLLSRFPVLRLVRLYKTERTAKSMTLVTKCFFFLLAGACYAQRSPYAGRQPIGYPQMDTTPASVLQDRFGTGESATTQRLPVEALGDRELVDRISKLPVDQQPFWYINWQALEQNRKNPQTYQPNPNPFAPNSN</sequence>
<evidence type="ECO:0000313" key="2">
    <source>
        <dbReference type="Proteomes" id="UP000299102"/>
    </source>
</evidence>
<organism evidence="1 2">
    <name type="scientific">Eumeta variegata</name>
    <name type="common">Bagworm moth</name>
    <name type="synonym">Eumeta japonica</name>
    <dbReference type="NCBI Taxonomy" id="151549"/>
    <lineage>
        <taxon>Eukaryota</taxon>
        <taxon>Metazoa</taxon>
        <taxon>Ecdysozoa</taxon>
        <taxon>Arthropoda</taxon>
        <taxon>Hexapoda</taxon>
        <taxon>Insecta</taxon>
        <taxon>Pterygota</taxon>
        <taxon>Neoptera</taxon>
        <taxon>Endopterygota</taxon>
        <taxon>Lepidoptera</taxon>
        <taxon>Glossata</taxon>
        <taxon>Ditrysia</taxon>
        <taxon>Tineoidea</taxon>
        <taxon>Psychidae</taxon>
        <taxon>Oiketicinae</taxon>
        <taxon>Eumeta</taxon>
    </lineage>
</organism>
<dbReference type="Proteomes" id="UP000299102">
    <property type="component" value="Unassembled WGS sequence"/>
</dbReference>